<dbReference type="PANTHER" id="PTHR38846:SF1">
    <property type="entry name" value="C3H1-TYPE DOMAIN-CONTAINING PROTEIN"/>
    <property type="match status" value="1"/>
</dbReference>
<evidence type="ECO:0000313" key="1">
    <source>
        <dbReference type="EMBL" id="KAF5336223.1"/>
    </source>
</evidence>
<evidence type="ECO:0000313" key="2">
    <source>
        <dbReference type="Proteomes" id="UP000559256"/>
    </source>
</evidence>
<protein>
    <submittedName>
        <fullName evidence="1">Uncharacterized protein</fullName>
    </submittedName>
</protein>
<name>A0A8H5FH46_9AGAR</name>
<gene>
    <name evidence="1" type="ORF">D9758_014347</name>
</gene>
<dbReference type="Proteomes" id="UP000559256">
    <property type="component" value="Unassembled WGS sequence"/>
</dbReference>
<organism evidence="1 2">
    <name type="scientific">Tetrapyrgos nigripes</name>
    <dbReference type="NCBI Taxonomy" id="182062"/>
    <lineage>
        <taxon>Eukaryota</taxon>
        <taxon>Fungi</taxon>
        <taxon>Dikarya</taxon>
        <taxon>Basidiomycota</taxon>
        <taxon>Agaricomycotina</taxon>
        <taxon>Agaricomycetes</taxon>
        <taxon>Agaricomycetidae</taxon>
        <taxon>Agaricales</taxon>
        <taxon>Marasmiineae</taxon>
        <taxon>Marasmiaceae</taxon>
        <taxon>Tetrapyrgos</taxon>
    </lineage>
</organism>
<dbReference type="PANTHER" id="PTHR38846">
    <property type="entry name" value="C3H1-TYPE DOMAIN-CONTAINING PROTEIN"/>
    <property type="match status" value="1"/>
</dbReference>
<comment type="caution">
    <text evidence="1">The sequence shown here is derived from an EMBL/GenBank/DDBJ whole genome shotgun (WGS) entry which is preliminary data.</text>
</comment>
<dbReference type="AlphaFoldDB" id="A0A8H5FH46"/>
<accession>A0A8H5FH46</accession>
<reference evidence="1 2" key="1">
    <citation type="journal article" date="2020" name="ISME J.">
        <title>Uncovering the hidden diversity of litter-decomposition mechanisms in mushroom-forming fungi.</title>
        <authorList>
            <person name="Floudas D."/>
            <person name="Bentzer J."/>
            <person name="Ahren D."/>
            <person name="Johansson T."/>
            <person name="Persson P."/>
            <person name="Tunlid A."/>
        </authorList>
    </citation>
    <scope>NUCLEOTIDE SEQUENCE [LARGE SCALE GENOMIC DNA]</scope>
    <source>
        <strain evidence="1 2">CBS 291.85</strain>
    </source>
</reference>
<keyword evidence="2" id="KW-1185">Reference proteome</keyword>
<proteinExistence type="predicted"/>
<dbReference type="EMBL" id="JAACJM010000230">
    <property type="protein sequence ID" value="KAF5336223.1"/>
    <property type="molecule type" value="Genomic_DNA"/>
</dbReference>
<dbReference type="OrthoDB" id="6105938at2759"/>
<sequence length="158" mass="18265">MPSKWTRHATLAHSSTILSAFELIASRENLGPGTRQYWDRRSQYVSSEIRRIFSAIFGVDVDSLEGWKKLCTYVLGTTGVRLEELKTIKDCKKKLKDKFVNLIDLVEFAERGEPLPTTLVFHSRKGLSKYTRNTKQFFPKEDAKELPLLRHFLITIFA</sequence>